<organism evidence="2 3">
    <name type="scientific">Enterococcus sulfureus ATCC 49903</name>
    <dbReference type="NCBI Taxonomy" id="1140003"/>
    <lineage>
        <taxon>Bacteria</taxon>
        <taxon>Bacillati</taxon>
        <taxon>Bacillota</taxon>
        <taxon>Bacilli</taxon>
        <taxon>Lactobacillales</taxon>
        <taxon>Enterococcaceae</taxon>
        <taxon>Enterococcus</taxon>
    </lineage>
</organism>
<dbReference type="OrthoDB" id="9802729at2"/>
<dbReference type="PROSITE" id="PS00638">
    <property type="entry name" value="PII_GLNB_CTER"/>
    <property type="match status" value="1"/>
</dbReference>
<keyword evidence="3" id="KW-1185">Reference proteome</keyword>
<evidence type="ECO:0000313" key="2">
    <source>
        <dbReference type="EMBL" id="EOT86163.1"/>
    </source>
</evidence>
<dbReference type="InterPro" id="IPR015867">
    <property type="entry name" value="N-reg_PII/ATP_PRibTrfase_C"/>
</dbReference>
<dbReference type="EMBL" id="ASWO01000003">
    <property type="protein sequence ID" value="EOT86163.1"/>
    <property type="molecule type" value="Genomic_DNA"/>
</dbReference>
<dbReference type="STRING" id="1140003.OMY_01674"/>
<dbReference type="eggNOG" id="COG0347">
    <property type="taxonomic scope" value="Bacteria"/>
</dbReference>
<reference evidence="2 3" key="1">
    <citation type="submission" date="2013-03" db="EMBL/GenBank/DDBJ databases">
        <title>The Genome Sequence of Enterococcus sulfureus ATCC_49903 (PacBio/Illumina hybrid assembly).</title>
        <authorList>
            <consortium name="The Broad Institute Genomics Platform"/>
            <consortium name="The Broad Institute Genome Sequencing Center for Infectious Disease"/>
            <person name="Earl A."/>
            <person name="Russ C."/>
            <person name="Gilmore M."/>
            <person name="Surin D."/>
            <person name="Walker B."/>
            <person name="Young S."/>
            <person name="Zeng Q."/>
            <person name="Gargeya S."/>
            <person name="Fitzgerald M."/>
            <person name="Haas B."/>
            <person name="Abouelleil A."/>
            <person name="Allen A.W."/>
            <person name="Alvarado L."/>
            <person name="Arachchi H.M."/>
            <person name="Berlin A.M."/>
            <person name="Chapman S.B."/>
            <person name="Gainer-Dewar J."/>
            <person name="Goldberg J."/>
            <person name="Griggs A."/>
            <person name="Gujja S."/>
            <person name="Hansen M."/>
            <person name="Howarth C."/>
            <person name="Imamovic A."/>
            <person name="Ireland A."/>
            <person name="Larimer J."/>
            <person name="McCowan C."/>
            <person name="Murphy C."/>
            <person name="Pearson M."/>
            <person name="Poon T.W."/>
            <person name="Priest M."/>
            <person name="Roberts A."/>
            <person name="Saif S."/>
            <person name="Shea T."/>
            <person name="Sisk P."/>
            <person name="Sykes S."/>
            <person name="Wortman J."/>
            <person name="Nusbaum C."/>
            <person name="Birren B."/>
        </authorList>
    </citation>
    <scope>NUCLEOTIDE SEQUENCE [LARGE SCALE GENOMIC DNA]</scope>
    <source>
        <strain evidence="2 3">ATCC 49903</strain>
    </source>
</reference>
<evidence type="ECO:0000313" key="3">
    <source>
        <dbReference type="Proteomes" id="UP000015961"/>
    </source>
</evidence>
<protein>
    <recommendedName>
        <fullName evidence="4">Nitrogen regulatory protein P-II</fullName>
    </recommendedName>
</protein>
<dbReference type="PATRIC" id="fig|1140003.3.peg.1613"/>
<dbReference type="PRINTS" id="PR00340">
    <property type="entry name" value="PIIGLNB"/>
</dbReference>
<proteinExistence type="inferred from homology"/>
<evidence type="ECO:0000256" key="1">
    <source>
        <dbReference type="RuleBase" id="RU003936"/>
    </source>
</evidence>
<comment type="similarity">
    <text evidence="1">Belongs to the P(II) protein family.</text>
</comment>
<dbReference type="GO" id="GO:0006808">
    <property type="term" value="P:regulation of nitrogen utilization"/>
    <property type="evidence" value="ECO:0007669"/>
    <property type="project" value="InterPro"/>
</dbReference>
<evidence type="ECO:0008006" key="4">
    <source>
        <dbReference type="Google" id="ProtNLM"/>
    </source>
</evidence>
<dbReference type="RefSeq" id="WP_016186111.1">
    <property type="nucleotide sequence ID" value="NZ_ASWO01000003.1"/>
</dbReference>
<dbReference type="SUPFAM" id="SSF54913">
    <property type="entry name" value="GlnB-like"/>
    <property type="match status" value="1"/>
</dbReference>
<dbReference type="PROSITE" id="PS51343">
    <property type="entry name" value="PII_GLNB_DOM"/>
    <property type="match status" value="1"/>
</dbReference>
<gene>
    <name evidence="2" type="ORF">I573_00916</name>
</gene>
<dbReference type="InterPro" id="IPR017918">
    <property type="entry name" value="N-reg_PII_CS"/>
</dbReference>
<dbReference type="SMART" id="SM00938">
    <property type="entry name" value="P-II"/>
    <property type="match status" value="1"/>
</dbReference>
<dbReference type="GO" id="GO:0005829">
    <property type="term" value="C:cytosol"/>
    <property type="evidence" value="ECO:0007669"/>
    <property type="project" value="TreeGrafter"/>
</dbReference>
<accession>S0PBU5</accession>
<dbReference type="InterPro" id="IPR002187">
    <property type="entry name" value="N-reg_PII"/>
</dbReference>
<sequence length="115" mass="12779">MKKIEAIIRQEKLEDIKEAIQQKFEEQPTGMTVSQVLGFGHQKGMKDYVRGQAVIPAFVSKVMISFLVEDQQVDPICQLIVDICQTGAVGDGKIFIYPVEEAIRIRTGERGAAAI</sequence>
<dbReference type="InterPro" id="IPR011322">
    <property type="entry name" value="N-reg_PII-like_a/b"/>
</dbReference>
<dbReference type="Gene3D" id="3.30.70.120">
    <property type="match status" value="1"/>
</dbReference>
<dbReference type="AlphaFoldDB" id="S0PBU5"/>
<dbReference type="PANTHER" id="PTHR30115:SF11">
    <property type="entry name" value="NITROGEN REGULATORY PROTEIN P-II HOMOLOG"/>
    <property type="match status" value="1"/>
</dbReference>
<name>S0PBU5_9ENTE</name>
<dbReference type="PANTHER" id="PTHR30115">
    <property type="entry name" value="NITROGEN REGULATORY PROTEIN P-II"/>
    <property type="match status" value="1"/>
</dbReference>
<dbReference type="GO" id="GO:0030234">
    <property type="term" value="F:enzyme regulator activity"/>
    <property type="evidence" value="ECO:0007669"/>
    <property type="project" value="InterPro"/>
</dbReference>
<dbReference type="GO" id="GO:0005524">
    <property type="term" value="F:ATP binding"/>
    <property type="evidence" value="ECO:0007669"/>
    <property type="project" value="TreeGrafter"/>
</dbReference>
<dbReference type="Pfam" id="PF00543">
    <property type="entry name" value="P-II"/>
    <property type="match status" value="1"/>
</dbReference>
<comment type="caution">
    <text evidence="2">The sequence shown here is derived from an EMBL/GenBank/DDBJ whole genome shotgun (WGS) entry which is preliminary data.</text>
</comment>
<dbReference type="Proteomes" id="UP000015961">
    <property type="component" value="Unassembled WGS sequence"/>
</dbReference>